<dbReference type="InterPro" id="IPR046796">
    <property type="entry name" value="Transposase_32_dom"/>
</dbReference>
<dbReference type="AlphaFoldDB" id="A0A2G2VRZ0"/>
<name>A0A2G2VRZ0_CAPBA</name>
<gene>
    <name evidence="2" type="ORF">CQW23_23454</name>
</gene>
<evidence type="ECO:0000313" key="2">
    <source>
        <dbReference type="EMBL" id="PHT35754.1"/>
    </source>
</evidence>
<reference evidence="2 3" key="1">
    <citation type="journal article" date="2017" name="Genome Biol.">
        <title>New reference genome sequences of hot pepper reveal the massive evolution of plant disease-resistance genes by retroduplication.</title>
        <authorList>
            <person name="Kim S."/>
            <person name="Park J."/>
            <person name="Yeom S.I."/>
            <person name="Kim Y.M."/>
            <person name="Seo E."/>
            <person name="Kim K.T."/>
            <person name="Kim M.S."/>
            <person name="Lee J.M."/>
            <person name="Cheong K."/>
            <person name="Shin H.S."/>
            <person name="Kim S.B."/>
            <person name="Han K."/>
            <person name="Lee J."/>
            <person name="Park M."/>
            <person name="Lee H.A."/>
            <person name="Lee H.Y."/>
            <person name="Lee Y."/>
            <person name="Oh S."/>
            <person name="Lee J.H."/>
            <person name="Choi E."/>
            <person name="Choi E."/>
            <person name="Lee S.E."/>
            <person name="Jeon J."/>
            <person name="Kim H."/>
            <person name="Choi G."/>
            <person name="Song H."/>
            <person name="Lee J."/>
            <person name="Lee S.C."/>
            <person name="Kwon J.K."/>
            <person name="Lee H.Y."/>
            <person name="Koo N."/>
            <person name="Hong Y."/>
            <person name="Kim R.W."/>
            <person name="Kang W.H."/>
            <person name="Huh J.H."/>
            <person name="Kang B.C."/>
            <person name="Yang T.J."/>
            <person name="Lee Y.H."/>
            <person name="Bennetzen J.L."/>
            <person name="Choi D."/>
        </authorList>
    </citation>
    <scope>NUCLEOTIDE SEQUENCE [LARGE SCALE GENOMIC DNA]</scope>
    <source>
        <strain evidence="3">cv. PBC81</strain>
    </source>
</reference>
<dbReference type="Proteomes" id="UP000224567">
    <property type="component" value="Unassembled WGS sequence"/>
</dbReference>
<proteinExistence type="predicted"/>
<accession>A0A2G2VRZ0</accession>
<feature type="domain" description="Putative plant transposon protein" evidence="1">
    <location>
        <begin position="9"/>
        <end position="192"/>
    </location>
</feature>
<keyword evidence="3" id="KW-1185">Reference proteome</keyword>
<comment type="caution">
    <text evidence="2">The sequence shown here is derived from an EMBL/GenBank/DDBJ whole genome shotgun (WGS) entry which is preliminary data.</text>
</comment>
<organism evidence="2 3">
    <name type="scientific">Capsicum baccatum</name>
    <name type="common">Peruvian pepper</name>
    <dbReference type="NCBI Taxonomy" id="33114"/>
    <lineage>
        <taxon>Eukaryota</taxon>
        <taxon>Viridiplantae</taxon>
        <taxon>Streptophyta</taxon>
        <taxon>Embryophyta</taxon>
        <taxon>Tracheophyta</taxon>
        <taxon>Spermatophyta</taxon>
        <taxon>Magnoliopsida</taxon>
        <taxon>eudicotyledons</taxon>
        <taxon>Gunneridae</taxon>
        <taxon>Pentapetalae</taxon>
        <taxon>asterids</taxon>
        <taxon>lamiids</taxon>
        <taxon>Solanales</taxon>
        <taxon>Solanaceae</taxon>
        <taxon>Solanoideae</taxon>
        <taxon>Capsiceae</taxon>
        <taxon>Capsicum</taxon>
    </lineage>
</organism>
<sequence length="292" mass="33773">MDYKRGKLILPALVLEFYANYQAQLENMCRSEERVTDYSLLDRVQVRGVRVDVSIRTINRFLHGPNFTPQDTSPSVYARIKNWAKQHPWLANIIAERKPTWVTNPNERIYKSYLTEEAKFWWGVMRIWMMPTDGDNILDEDRAILVAIMEKKLPLNFKKIIADEIKIRMSRTKATYPFSYLIIKLCRAANVPEIAGVDDDIPARKTQNPIRYDQNQLGLRLDRGTEVAADPPVTDIRSTPNVEVFLFNLVELASNPLTLLCLWGQRNLKGWFMNSSESWAPREQSCFVGFGG</sequence>
<dbReference type="Pfam" id="PF20167">
    <property type="entry name" value="Transposase_32"/>
    <property type="match status" value="1"/>
</dbReference>
<dbReference type="EMBL" id="MLFT02000010">
    <property type="protein sequence ID" value="PHT35754.1"/>
    <property type="molecule type" value="Genomic_DNA"/>
</dbReference>
<evidence type="ECO:0000313" key="3">
    <source>
        <dbReference type="Proteomes" id="UP000224567"/>
    </source>
</evidence>
<reference evidence="3" key="2">
    <citation type="journal article" date="2017" name="J. Anim. Genet.">
        <title>Multiple reference genome sequences of hot pepper reveal the massive evolution of plant disease resistance genes by retroduplication.</title>
        <authorList>
            <person name="Kim S."/>
            <person name="Park J."/>
            <person name="Yeom S.-I."/>
            <person name="Kim Y.-M."/>
            <person name="Seo E."/>
            <person name="Kim K.-T."/>
            <person name="Kim M.-S."/>
            <person name="Lee J.M."/>
            <person name="Cheong K."/>
            <person name="Shin H.-S."/>
            <person name="Kim S.-B."/>
            <person name="Han K."/>
            <person name="Lee J."/>
            <person name="Park M."/>
            <person name="Lee H.-A."/>
            <person name="Lee H.-Y."/>
            <person name="Lee Y."/>
            <person name="Oh S."/>
            <person name="Lee J.H."/>
            <person name="Choi E."/>
            <person name="Choi E."/>
            <person name="Lee S.E."/>
            <person name="Jeon J."/>
            <person name="Kim H."/>
            <person name="Choi G."/>
            <person name="Song H."/>
            <person name="Lee J."/>
            <person name="Lee S.-C."/>
            <person name="Kwon J.-K."/>
            <person name="Lee H.-Y."/>
            <person name="Koo N."/>
            <person name="Hong Y."/>
            <person name="Kim R.W."/>
            <person name="Kang W.-H."/>
            <person name="Huh J.H."/>
            <person name="Kang B.-C."/>
            <person name="Yang T.-J."/>
            <person name="Lee Y.-H."/>
            <person name="Bennetzen J.L."/>
            <person name="Choi D."/>
        </authorList>
    </citation>
    <scope>NUCLEOTIDE SEQUENCE [LARGE SCALE GENOMIC DNA]</scope>
    <source>
        <strain evidence="3">cv. PBC81</strain>
    </source>
</reference>
<evidence type="ECO:0000259" key="1">
    <source>
        <dbReference type="Pfam" id="PF20167"/>
    </source>
</evidence>
<protein>
    <recommendedName>
        <fullName evidence="1">Putative plant transposon protein domain-containing protein</fullName>
    </recommendedName>
</protein>